<gene>
    <name evidence="1" type="ORF">CM83_99526</name>
</gene>
<accession>A0A0A9WH20</accession>
<reference evidence="1" key="1">
    <citation type="journal article" date="2014" name="PLoS ONE">
        <title>Transcriptome-Based Identification of ABC Transporters in the Western Tarnished Plant Bug Lygus hesperus.</title>
        <authorList>
            <person name="Hull J.J."/>
            <person name="Chaney K."/>
            <person name="Geib S.M."/>
            <person name="Fabrick J.A."/>
            <person name="Brent C.S."/>
            <person name="Walsh D."/>
            <person name="Lavine L.C."/>
        </authorList>
    </citation>
    <scope>NUCLEOTIDE SEQUENCE</scope>
</reference>
<dbReference type="EMBL" id="GBHO01035862">
    <property type="protein sequence ID" value="JAG07742.1"/>
    <property type="molecule type" value="Transcribed_RNA"/>
</dbReference>
<evidence type="ECO:0000313" key="1">
    <source>
        <dbReference type="EMBL" id="JAG07742.1"/>
    </source>
</evidence>
<organism evidence="1">
    <name type="scientific">Lygus hesperus</name>
    <name type="common">Western plant bug</name>
    <dbReference type="NCBI Taxonomy" id="30085"/>
    <lineage>
        <taxon>Eukaryota</taxon>
        <taxon>Metazoa</taxon>
        <taxon>Ecdysozoa</taxon>
        <taxon>Arthropoda</taxon>
        <taxon>Hexapoda</taxon>
        <taxon>Insecta</taxon>
        <taxon>Pterygota</taxon>
        <taxon>Neoptera</taxon>
        <taxon>Paraneoptera</taxon>
        <taxon>Hemiptera</taxon>
        <taxon>Heteroptera</taxon>
        <taxon>Panheteroptera</taxon>
        <taxon>Cimicomorpha</taxon>
        <taxon>Miridae</taxon>
        <taxon>Mirini</taxon>
        <taxon>Lygus</taxon>
    </lineage>
</organism>
<name>A0A0A9WH20_LYGHE</name>
<sequence length="301" mass="34108">RRLVYVHIINLIVLQEDAAWGLVRTRMILKTLLIVTLTSLYGLSDTANCPSRSTCNFPSLTKEDFCTGSFNIFLDPKYIPLLVTYFKYCYDTMKEPNEVGSFRRHVLVNLLDSATPVVHKAYFDSKTGLKHVGAFTKVKLAVLEFCVYSDAIESDIDPEHRWRTTPFNCGIYYSPGSCGGSYVMRDDILLCQQLLSSPCKNCDALDKTRLMSVSRLTREIFFPLLNLTIPLQNDDTPYTIMDMYILAKRCLGYTDVGPAGASAECDSILCWIRKEILPFVNPVEFEKTCHDFQGVPKKPCP</sequence>
<feature type="non-terminal residue" evidence="1">
    <location>
        <position position="1"/>
    </location>
</feature>
<proteinExistence type="predicted"/>
<protein>
    <submittedName>
        <fullName evidence="1">Uncharacterized protein</fullName>
    </submittedName>
</protein>
<dbReference type="AlphaFoldDB" id="A0A0A9WH20"/>
<reference evidence="1" key="2">
    <citation type="submission" date="2014-07" db="EMBL/GenBank/DDBJ databases">
        <authorList>
            <person name="Hull J."/>
        </authorList>
    </citation>
    <scope>NUCLEOTIDE SEQUENCE</scope>
</reference>